<name>A0ABV7V4U9_9SPHN</name>
<comment type="caution">
    <text evidence="2">The sequence shown here is derived from an EMBL/GenBank/DDBJ whole genome shotgun (WGS) entry which is preliminary data.</text>
</comment>
<keyword evidence="1" id="KW-1133">Transmembrane helix</keyword>
<protein>
    <submittedName>
        <fullName evidence="2">Uncharacterized protein</fullName>
    </submittedName>
</protein>
<organism evidence="2 3">
    <name type="scientific">Novosphingobium pokkalii</name>
    <dbReference type="NCBI Taxonomy" id="1770194"/>
    <lineage>
        <taxon>Bacteria</taxon>
        <taxon>Pseudomonadati</taxon>
        <taxon>Pseudomonadota</taxon>
        <taxon>Alphaproteobacteria</taxon>
        <taxon>Sphingomonadales</taxon>
        <taxon>Sphingomonadaceae</taxon>
        <taxon>Novosphingobium</taxon>
    </lineage>
</organism>
<evidence type="ECO:0000256" key="1">
    <source>
        <dbReference type="SAM" id="Phobius"/>
    </source>
</evidence>
<dbReference type="RefSeq" id="WP_191325639.1">
    <property type="nucleotide sequence ID" value="NZ_BMZP01000020.1"/>
</dbReference>
<feature type="transmembrane region" description="Helical" evidence="1">
    <location>
        <begin position="72"/>
        <end position="91"/>
    </location>
</feature>
<feature type="transmembrane region" description="Helical" evidence="1">
    <location>
        <begin position="29"/>
        <end position="52"/>
    </location>
</feature>
<keyword evidence="1" id="KW-0812">Transmembrane</keyword>
<accession>A0ABV7V4U9</accession>
<dbReference type="EMBL" id="JBHRYE010000019">
    <property type="protein sequence ID" value="MFC3672122.1"/>
    <property type="molecule type" value="Genomic_DNA"/>
</dbReference>
<proteinExistence type="predicted"/>
<evidence type="ECO:0000313" key="3">
    <source>
        <dbReference type="Proteomes" id="UP001595683"/>
    </source>
</evidence>
<reference evidence="3" key="1">
    <citation type="journal article" date="2019" name="Int. J. Syst. Evol. Microbiol.">
        <title>The Global Catalogue of Microorganisms (GCM) 10K type strain sequencing project: providing services to taxonomists for standard genome sequencing and annotation.</title>
        <authorList>
            <consortium name="The Broad Institute Genomics Platform"/>
            <consortium name="The Broad Institute Genome Sequencing Center for Infectious Disease"/>
            <person name="Wu L."/>
            <person name="Ma J."/>
        </authorList>
    </citation>
    <scope>NUCLEOTIDE SEQUENCE [LARGE SCALE GENOMIC DNA]</scope>
    <source>
        <strain evidence="3">KCTC 42224</strain>
    </source>
</reference>
<gene>
    <name evidence="2" type="ORF">ACFOOT_11870</name>
</gene>
<keyword evidence="3" id="KW-1185">Reference proteome</keyword>
<keyword evidence="1" id="KW-0472">Membrane</keyword>
<evidence type="ECO:0000313" key="2">
    <source>
        <dbReference type="EMBL" id="MFC3672122.1"/>
    </source>
</evidence>
<sequence length="211" mass="21441">MAAQPSVISADPSVISALGRAGPIRRSRLVAGIALHFLVPSYALVLVGDAALGNAPHAWAAWLPHALGLGGWFLAAYGGATVLASGVAALADRRRLPAANASPALATALKAASGRFGAAADVQLDRLATLAAPDESGPIAQDVLRLLTASAAAPGDDPALQAQTAQALATLADALEQAQRDKAGNAQDQALVMARYIDLKYRPENSAQDTL</sequence>
<dbReference type="Proteomes" id="UP001595683">
    <property type="component" value="Unassembled WGS sequence"/>
</dbReference>